<dbReference type="RefSeq" id="WP_200466566.1">
    <property type="nucleotide sequence ID" value="NZ_JAENRR010000063.1"/>
</dbReference>
<dbReference type="EMBL" id="JAENRR010000063">
    <property type="protein sequence ID" value="MBK3519348.1"/>
    <property type="molecule type" value="Genomic_DNA"/>
</dbReference>
<reference evidence="1 2" key="1">
    <citation type="submission" date="2021-01" db="EMBL/GenBank/DDBJ databases">
        <title>Carboxyliciviraga sp.nov., isolated from coastal sediments.</title>
        <authorList>
            <person name="Lu D."/>
            <person name="Zhang T."/>
        </authorList>
    </citation>
    <scope>NUCLEOTIDE SEQUENCE [LARGE SCALE GENOMIC DNA]</scope>
    <source>
        <strain evidence="1 2">N1Y132</strain>
    </source>
</reference>
<name>A0ABS1HNT1_9BACT</name>
<gene>
    <name evidence="1" type="ORF">JIV24_18520</name>
</gene>
<organism evidence="1 2">
    <name type="scientific">Carboxylicivirga marina</name>
    <dbReference type="NCBI Taxonomy" id="2800988"/>
    <lineage>
        <taxon>Bacteria</taxon>
        <taxon>Pseudomonadati</taxon>
        <taxon>Bacteroidota</taxon>
        <taxon>Bacteroidia</taxon>
        <taxon>Marinilabiliales</taxon>
        <taxon>Marinilabiliaceae</taxon>
        <taxon>Carboxylicivirga</taxon>
    </lineage>
</organism>
<protein>
    <submittedName>
        <fullName evidence="1">Uncharacterized protein</fullName>
    </submittedName>
</protein>
<dbReference type="Proteomes" id="UP000605676">
    <property type="component" value="Unassembled WGS sequence"/>
</dbReference>
<comment type="caution">
    <text evidence="1">The sequence shown here is derived from an EMBL/GenBank/DDBJ whole genome shotgun (WGS) entry which is preliminary data.</text>
</comment>
<accession>A0ABS1HNT1</accession>
<sequence length="244" mass="27577">MNEINGNTKLDQVLKKYSGNISILEEAIDVKLQAEYFKESKKQKQELIKADVLSKKEQLFEASVCVEQKKELLCQLASIDDVEAYRTLEKYKQEAAIELTDWSILAFQESKMLIQSALLDEKPLFISTGLGGRGHLLRYFIVLFTHDYQAFSEYQGELIKSEVDYTFKKVAAELEDLTIKGCYVTISALVPIEIPLKKVLSGIVKQCNEIGNFLNPSVLVTNVKKLSANDIEGLVNKNKKKSSK</sequence>
<evidence type="ECO:0000313" key="1">
    <source>
        <dbReference type="EMBL" id="MBK3519348.1"/>
    </source>
</evidence>
<keyword evidence="2" id="KW-1185">Reference proteome</keyword>
<proteinExistence type="predicted"/>
<evidence type="ECO:0000313" key="2">
    <source>
        <dbReference type="Proteomes" id="UP000605676"/>
    </source>
</evidence>